<gene>
    <name evidence="1" type="ORF">C5167_025217</name>
</gene>
<dbReference type="AlphaFoldDB" id="A0A4Y7JUJ5"/>
<evidence type="ECO:0000313" key="1">
    <source>
        <dbReference type="EMBL" id="RZC63439.1"/>
    </source>
</evidence>
<dbReference type="EMBL" id="CM010719">
    <property type="protein sequence ID" value="RZC63439.1"/>
    <property type="molecule type" value="Genomic_DNA"/>
</dbReference>
<organism evidence="1 2">
    <name type="scientific">Papaver somniferum</name>
    <name type="common">Opium poppy</name>
    <dbReference type="NCBI Taxonomy" id="3469"/>
    <lineage>
        <taxon>Eukaryota</taxon>
        <taxon>Viridiplantae</taxon>
        <taxon>Streptophyta</taxon>
        <taxon>Embryophyta</taxon>
        <taxon>Tracheophyta</taxon>
        <taxon>Spermatophyta</taxon>
        <taxon>Magnoliopsida</taxon>
        <taxon>Ranunculales</taxon>
        <taxon>Papaveraceae</taxon>
        <taxon>Papaveroideae</taxon>
        <taxon>Papaver</taxon>
    </lineage>
</organism>
<protein>
    <submittedName>
        <fullName evidence="1">Uncharacterized protein</fullName>
    </submittedName>
</protein>
<reference evidence="1 2" key="1">
    <citation type="journal article" date="2018" name="Science">
        <title>The opium poppy genome and morphinan production.</title>
        <authorList>
            <person name="Guo L."/>
            <person name="Winzer T."/>
            <person name="Yang X."/>
            <person name="Li Y."/>
            <person name="Ning Z."/>
            <person name="He Z."/>
            <person name="Teodor R."/>
            <person name="Lu Y."/>
            <person name="Bowser T.A."/>
            <person name="Graham I.A."/>
            <person name="Ye K."/>
        </authorList>
    </citation>
    <scope>NUCLEOTIDE SEQUENCE [LARGE SCALE GENOMIC DNA]</scope>
    <source>
        <strain evidence="2">cv. HN1</strain>
        <tissue evidence="1">Leaves</tissue>
    </source>
</reference>
<evidence type="ECO:0000313" key="2">
    <source>
        <dbReference type="Proteomes" id="UP000316621"/>
    </source>
</evidence>
<accession>A0A4Y7JUJ5</accession>
<dbReference type="Proteomes" id="UP000316621">
    <property type="component" value="Chromosome 5"/>
</dbReference>
<name>A0A4Y7JUJ5_PAPSO</name>
<dbReference type="Gramene" id="RZC63439">
    <property type="protein sequence ID" value="RZC63439"/>
    <property type="gene ID" value="C5167_025217"/>
</dbReference>
<proteinExistence type="predicted"/>
<sequence length="64" mass="7336">MASLSTKGFPLHSQTRRATLVMYAAFSKVLHILCISENSPLFLLWGLEDNLVVLETRDFWEPKL</sequence>
<keyword evidence="2" id="KW-1185">Reference proteome</keyword>